<comment type="caution">
    <text evidence="2">The sequence shown here is derived from an EMBL/GenBank/DDBJ whole genome shotgun (WGS) entry which is preliminary data.</text>
</comment>
<name>A0A8H4B2G7_GIGMA</name>
<feature type="transmembrane region" description="Helical" evidence="1">
    <location>
        <begin position="46"/>
        <end position="70"/>
    </location>
</feature>
<evidence type="ECO:0000313" key="2">
    <source>
        <dbReference type="EMBL" id="KAF0554780.1"/>
    </source>
</evidence>
<keyword evidence="1" id="KW-0472">Membrane</keyword>
<reference evidence="2 3" key="1">
    <citation type="journal article" date="2019" name="Environ. Microbiol.">
        <title>At the nexus of three kingdoms: the genome of the mycorrhizal fungus Gigaspora margarita provides insights into plant, endobacterial and fungal interactions.</title>
        <authorList>
            <person name="Venice F."/>
            <person name="Ghignone S."/>
            <person name="Salvioli di Fossalunga A."/>
            <person name="Amselem J."/>
            <person name="Novero M."/>
            <person name="Xianan X."/>
            <person name="Sedzielewska Toro K."/>
            <person name="Morin E."/>
            <person name="Lipzen A."/>
            <person name="Grigoriev I.V."/>
            <person name="Henrissat B."/>
            <person name="Martin F.M."/>
            <person name="Bonfante P."/>
        </authorList>
    </citation>
    <scope>NUCLEOTIDE SEQUENCE [LARGE SCALE GENOMIC DNA]</scope>
    <source>
        <strain evidence="2 3">BEG34</strain>
    </source>
</reference>
<proteinExistence type="predicted"/>
<evidence type="ECO:0000256" key="1">
    <source>
        <dbReference type="SAM" id="Phobius"/>
    </source>
</evidence>
<protein>
    <recommendedName>
        <fullName evidence="4">Transmembrane protein</fullName>
    </recommendedName>
</protein>
<gene>
    <name evidence="2" type="ORF">F8M41_018687</name>
</gene>
<evidence type="ECO:0000313" key="3">
    <source>
        <dbReference type="Proteomes" id="UP000439903"/>
    </source>
</evidence>
<dbReference type="OrthoDB" id="10336539at2759"/>
<dbReference type="AlphaFoldDB" id="A0A8H4B2G7"/>
<dbReference type="EMBL" id="WTPW01000047">
    <property type="protein sequence ID" value="KAF0554780.1"/>
    <property type="molecule type" value="Genomic_DNA"/>
</dbReference>
<organism evidence="2 3">
    <name type="scientific">Gigaspora margarita</name>
    <dbReference type="NCBI Taxonomy" id="4874"/>
    <lineage>
        <taxon>Eukaryota</taxon>
        <taxon>Fungi</taxon>
        <taxon>Fungi incertae sedis</taxon>
        <taxon>Mucoromycota</taxon>
        <taxon>Glomeromycotina</taxon>
        <taxon>Glomeromycetes</taxon>
        <taxon>Diversisporales</taxon>
        <taxon>Gigasporaceae</taxon>
        <taxon>Gigaspora</taxon>
    </lineage>
</organism>
<sequence length="114" mass="12565">MFEHDKDVTKDGKVITKTLEREINATISNGNFITIGNDQREKISGILSCCFCWCTFVSLNILFLILPASLDDLSNQQFNGSFDLTTMPMFGPIVGMFCGAVVVSLIVACWAANF</sequence>
<evidence type="ECO:0008006" key="4">
    <source>
        <dbReference type="Google" id="ProtNLM"/>
    </source>
</evidence>
<keyword evidence="3" id="KW-1185">Reference proteome</keyword>
<dbReference type="Proteomes" id="UP000439903">
    <property type="component" value="Unassembled WGS sequence"/>
</dbReference>
<accession>A0A8H4B2G7</accession>
<keyword evidence="1" id="KW-0812">Transmembrane</keyword>
<keyword evidence="1" id="KW-1133">Transmembrane helix</keyword>
<feature type="transmembrane region" description="Helical" evidence="1">
    <location>
        <begin position="90"/>
        <end position="112"/>
    </location>
</feature>